<dbReference type="RefSeq" id="WP_158349988.1">
    <property type="nucleotide sequence ID" value="NZ_JAHQCX010000004.1"/>
</dbReference>
<proteinExistence type="predicted"/>
<evidence type="ECO:0000313" key="3">
    <source>
        <dbReference type="Proteomes" id="UP001314681"/>
    </source>
</evidence>
<protein>
    <submittedName>
        <fullName evidence="2">Uncharacterized protein</fullName>
    </submittedName>
</protein>
<keyword evidence="3" id="KW-1185">Reference proteome</keyword>
<dbReference type="Proteomes" id="UP001314681">
    <property type="component" value="Unassembled WGS sequence"/>
</dbReference>
<accession>A0ABS6K5G5</accession>
<keyword evidence="1" id="KW-0472">Membrane</keyword>
<dbReference type="EMBL" id="JAHQCX010000004">
    <property type="protein sequence ID" value="MBU9725769.1"/>
    <property type="molecule type" value="Genomic_DNA"/>
</dbReference>
<reference evidence="2 3" key="1">
    <citation type="submission" date="2021-06" db="EMBL/GenBank/DDBJ databases">
        <title>Description of novel taxa of the family Lachnospiraceae.</title>
        <authorList>
            <person name="Chaplin A.V."/>
            <person name="Sokolova S.R."/>
            <person name="Pikina A.P."/>
            <person name="Korzhanova M."/>
            <person name="Belova V."/>
            <person name="Korostin D."/>
            <person name="Efimov B.A."/>
        </authorList>
    </citation>
    <scope>NUCLEOTIDE SEQUENCE [LARGE SCALE GENOMIC DNA]</scope>
    <source>
        <strain evidence="2 3">ASD4241</strain>
    </source>
</reference>
<name>A0ABS6K5G5_9FIRM</name>
<gene>
    <name evidence="2" type="ORF">KTH90_07040</name>
</gene>
<sequence length="81" mass="9170">MSQEKVDRYKKEKANRQKILKKQKVERIVLKVVAVVVLVAALGWVGFSVYDIVQKKPVETAYVDLTAVDDYMNGLDAEGEN</sequence>
<keyword evidence="1" id="KW-1133">Transmembrane helix</keyword>
<comment type="caution">
    <text evidence="2">The sequence shown here is derived from an EMBL/GenBank/DDBJ whole genome shotgun (WGS) entry which is preliminary data.</text>
</comment>
<organism evidence="2 3">
    <name type="scientific">Diplocloster modestus</name>
    <dbReference type="NCBI Taxonomy" id="2850322"/>
    <lineage>
        <taxon>Bacteria</taxon>
        <taxon>Bacillati</taxon>
        <taxon>Bacillota</taxon>
        <taxon>Clostridia</taxon>
        <taxon>Lachnospirales</taxon>
        <taxon>Lachnospiraceae</taxon>
        <taxon>Diplocloster</taxon>
    </lineage>
</organism>
<keyword evidence="1" id="KW-0812">Transmembrane</keyword>
<evidence type="ECO:0000313" key="2">
    <source>
        <dbReference type="EMBL" id="MBU9725769.1"/>
    </source>
</evidence>
<feature type="transmembrane region" description="Helical" evidence="1">
    <location>
        <begin position="28"/>
        <end position="50"/>
    </location>
</feature>
<evidence type="ECO:0000256" key="1">
    <source>
        <dbReference type="SAM" id="Phobius"/>
    </source>
</evidence>